<dbReference type="Pfam" id="PF04404">
    <property type="entry name" value="ERF"/>
    <property type="match status" value="1"/>
</dbReference>
<organism evidence="2">
    <name type="scientific">Escherichia phage vB_EcoS_IME347</name>
    <dbReference type="NCBI Taxonomy" id="2496546"/>
    <lineage>
        <taxon>Viruses</taxon>
        <taxon>Duplodnaviria</taxon>
        <taxon>Heunggongvirae</taxon>
        <taxon>Uroviricota</taxon>
        <taxon>Caudoviricetes</taxon>
        <taxon>Drexlerviridae</taxon>
        <taxon>Tunavirinae</taxon>
        <taxon>Badaguanvirus</taxon>
        <taxon>Badaguanvirus IME347</taxon>
    </lineage>
</organism>
<feature type="compositionally biased region" description="Polar residues" evidence="1">
    <location>
        <begin position="207"/>
        <end position="217"/>
    </location>
</feature>
<dbReference type="InterPro" id="IPR007499">
    <property type="entry name" value="ERF_bacteria_virus"/>
</dbReference>
<evidence type="ECO:0000256" key="1">
    <source>
        <dbReference type="SAM" id="MobiDB-lite"/>
    </source>
</evidence>
<dbReference type="GeneID" id="54991398"/>
<dbReference type="RefSeq" id="YP_009800893.1">
    <property type="nucleotide sequence ID" value="NC_047960.1"/>
</dbReference>
<protein>
    <submittedName>
        <fullName evidence="2">Putative recombination protein</fullName>
    </submittedName>
</protein>
<accession>A0A2S1GS93</accession>
<feature type="compositionally biased region" description="Basic and acidic residues" evidence="1">
    <location>
        <begin position="194"/>
        <end position="206"/>
    </location>
</feature>
<dbReference type="Proteomes" id="UP000247217">
    <property type="component" value="Segment"/>
</dbReference>
<sequence>MILSPQSDQILPALFKARGKFVKAKKDRQNTHLKNKYATLDSMMDAVTPALTENGIMIMQSMLDTSTDTTFHLETMLIHAESGQFARFFMSMPIAKRDPQGVGSAMTYARRYGLAAALGISQADDDAQLAVKSASDWKKDLDDCETFDELKDVWANAFRQCDAANRTIVQDHYNQLKAKFEVGKARPFAPAQKPKVEKQVEPEQRKPVQSQSIEGFE</sequence>
<dbReference type="EMBL" id="MH051918">
    <property type="protein sequence ID" value="AWD92257.1"/>
    <property type="molecule type" value="Genomic_DNA"/>
</dbReference>
<evidence type="ECO:0000313" key="3">
    <source>
        <dbReference type="Proteomes" id="UP000247217"/>
    </source>
</evidence>
<proteinExistence type="predicted"/>
<keyword evidence="3" id="KW-1185">Reference proteome</keyword>
<reference evidence="2" key="1">
    <citation type="submission" date="2018-03" db="EMBL/GenBank/DDBJ databases">
        <title>Complete genome sequence analysis of Enterobacteria phage IME347.</title>
        <authorList>
            <person name="Li P."/>
            <person name="Wang J."/>
            <person name="Tong Y."/>
        </authorList>
    </citation>
    <scope>NUCLEOTIDE SEQUENCE [LARGE SCALE GENOMIC DNA]</scope>
</reference>
<feature type="region of interest" description="Disordered" evidence="1">
    <location>
        <begin position="187"/>
        <end position="217"/>
    </location>
</feature>
<evidence type="ECO:0000313" key="2">
    <source>
        <dbReference type="EMBL" id="AWD92257.1"/>
    </source>
</evidence>
<name>A0A2S1GS93_9CAUD</name>
<dbReference type="KEGG" id="vg:54991398"/>